<evidence type="ECO:0000313" key="3">
    <source>
        <dbReference type="Proteomes" id="UP001053296"/>
    </source>
</evidence>
<dbReference type="RefSeq" id="WP_229596386.1">
    <property type="nucleotide sequence ID" value="NZ_AP024485.1"/>
</dbReference>
<dbReference type="Proteomes" id="UP001053296">
    <property type="component" value="Chromosome"/>
</dbReference>
<keyword evidence="3" id="KW-1185">Reference proteome</keyword>
<evidence type="ECO:0000256" key="1">
    <source>
        <dbReference type="SAM" id="SignalP"/>
    </source>
</evidence>
<reference evidence="2" key="1">
    <citation type="journal article" date="2022" name="Arch. Microbiol.">
        <title>Pseudodesulfovibrio sediminis sp. nov., a mesophilic and neutrophilic sulfate-reducing bacterium isolated from sediment of a brackish lake.</title>
        <authorList>
            <person name="Takahashi A."/>
            <person name="Kojima H."/>
            <person name="Watanabe M."/>
            <person name="Fukui M."/>
        </authorList>
    </citation>
    <scope>NUCLEOTIDE SEQUENCE</scope>
    <source>
        <strain evidence="2">SF6</strain>
    </source>
</reference>
<organism evidence="2 3">
    <name type="scientific">Pseudodesulfovibrio sediminis</name>
    <dbReference type="NCBI Taxonomy" id="2810563"/>
    <lineage>
        <taxon>Bacteria</taxon>
        <taxon>Pseudomonadati</taxon>
        <taxon>Thermodesulfobacteriota</taxon>
        <taxon>Desulfovibrionia</taxon>
        <taxon>Desulfovibrionales</taxon>
        <taxon>Desulfovibrionaceae</taxon>
    </lineage>
</organism>
<dbReference type="EMBL" id="AP024485">
    <property type="protein sequence ID" value="BCS88444.1"/>
    <property type="molecule type" value="Genomic_DNA"/>
</dbReference>
<accession>A0ABN6ET79</accession>
<sequence>MIRTLLLIIVLCTAACATTVEPVLQPCQPAIELPQQWFNSGKTVRLRHAGAITIGDTVIPINGFMELDTRHHTAKVVILTGFGIKLASLKVGPDSAQVLGTSPIADQIPHFMDQCILSIRRMFLADFYQAEDRCAYTDGYLEFTGPRRNGVLRSVVDQHPGFVRKKIFESTEENWTVNYGDAVVVDDVRLPGQTSFVSNDKKYSVTLKLKTPDMP</sequence>
<name>A0ABN6ET79_9BACT</name>
<keyword evidence="1" id="KW-0732">Signal</keyword>
<gene>
    <name evidence="2" type="ORF">PSDVSF_16860</name>
</gene>
<feature type="chain" id="PRO_5047198881" description="Lipoprotein" evidence="1">
    <location>
        <begin position="18"/>
        <end position="215"/>
    </location>
</feature>
<evidence type="ECO:0000313" key="2">
    <source>
        <dbReference type="EMBL" id="BCS88444.1"/>
    </source>
</evidence>
<evidence type="ECO:0008006" key="4">
    <source>
        <dbReference type="Google" id="ProtNLM"/>
    </source>
</evidence>
<proteinExistence type="predicted"/>
<feature type="signal peptide" evidence="1">
    <location>
        <begin position="1"/>
        <end position="17"/>
    </location>
</feature>
<protein>
    <recommendedName>
        <fullName evidence="4">Lipoprotein</fullName>
    </recommendedName>
</protein>